<reference evidence="4 5" key="1">
    <citation type="submission" date="2019-06" db="EMBL/GenBank/DDBJ databases">
        <title>Description of Kitasatospora acidophila sp. nov. isolated from pine grove soil, and reclassification of Streptomyces novaecaesareae to Kitasatospora novaeceasareae comb. nov.</title>
        <authorList>
            <person name="Kim M.J."/>
        </authorList>
    </citation>
    <scope>NUCLEOTIDE SEQUENCE [LARGE SCALE GENOMIC DNA]</scope>
    <source>
        <strain evidence="4 5">MMS16-CNU292</strain>
    </source>
</reference>
<accession>A0A540VY97</accession>
<dbReference type="Gene3D" id="3.40.1190.20">
    <property type="match status" value="1"/>
</dbReference>
<dbReference type="OrthoDB" id="5504625at2"/>
<evidence type="ECO:0000256" key="1">
    <source>
        <dbReference type="ARBA" id="ARBA00022679"/>
    </source>
</evidence>
<proteinExistence type="predicted"/>
<organism evidence="4 5">
    <name type="scientific">Kitasatospora acidiphila</name>
    <dbReference type="NCBI Taxonomy" id="2567942"/>
    <lineage>
        <taxon>Bacteria</taxon>
        <taxon>Bacillati</taxon>
        <taxon>Actinomycetota</taxon>
        <taxon>Actinomycetes</taxon>
        <taxon>Kitasatosporales</taxon>
        <taxon>Streptomycetaceae</taxon>
        <taxon>Kitasatospora</taxon>
    </lineage>
</organism>
<dbReference type="GO" id="GO:0016301">
    <property type="term" value="F:kinase activity"/>
    <property type="evidence" value="ECO:0007669"/>
    <property type="project" value="UniProtKB-KW"/>
</dbReference>
<gene>
    <name evidence="4" type="ORF">E6W39_05135</name>
</gene>
<keyword evidence="2 4" id="KW-0418">Kinase</keyword>
<dbReference type="PANTHER" id="PTHR10584">
    <property type="entry name" value="SUGAR KINASE"/>
    <property type="match status" value="1"/>
</dbReference>
<keyword evidence="5" id="KW-1185">Reference proteome</keyword>
<dbReference type="InterPro" id="IPR029056">
    <property type="entry name" value="Ribokinase-like"/>
</dbReference>
<keyword evidence="1" id="KW-0808">Transferase</keyword>
<dbReference type="EMBL" id="VIGB01000003">
    <property type="protein sequence ID" value="TQF01746.1"/>
    <property type="molecule type" value="Genomic_DNA"/>
</dbReference>
<evidence type="ECO:0000256" key="2">
    <source>
        <dbReference type="ARBA" id="ARBA00022777"/>
    </source>
</evidence>
<feature type="domain" description="Carbohydrate kinase PfkB" evidence="3">
    <location>
        <begin position="26"/>
        <end position="157"/>
    </location>
</feature>
<dbReference type="Proteomes" id="UP000319103">
    <property type="component" value="Unassembled WGS sequence"/>
</dbReference>
<dbReference type="InterPro" id="IPR011611">
    <property type="entry name" value="PfkB_dom"/>
</dbReference>
<dbReference type="SUPFAM" id="SSF53613">
    <property type="entry name" value="Ribokinase-like"/>
    <property type="match status" value="1"/>
</dbReference>
<name>A0A540VY97_9ACTN</name>
<comment type="caution">
    <text evidence="4">The sequence shown here is derived from an EMBL/GenBank/DDBJ whole genome shotgun (WGS) entry which is preliminary data.</text>
</comment>
<dbReference type="PANTHER" id="PTHR10584:SF166">
    <property type="entry name" value="RIBOKINASE"/>
    <property type="match status" value="1"/>
</dbReference>
<evidence type="ECO:0000313" key="5">
    <source>
        <dbReference type="Proteomes" id="UP000319103"/>
    </source>
</evidence>
<dbReference type="AlphaFoldDB" id="A0A540VY97"/>
<feature type="domain" description="Carbohydrate kinase PfkB" evidence="3">
    <location>
        <begin position="208"/>
        <end position="292"/>
    </location>
</feature>
<dbReference type="Pfam" id="PF00294">
    <property type="entry name" value="PfkB"/>
    <property type="match status" value="2"/>
</dbReference>
<protein>
    <submittedName>
        <fullName evidence="4">Ribokinase</fullName>
    </submittedName>
</protein>
<evidence type="ECO:0000313" key="4">
    <source>
        <dbReference type="EMBL" id="TQF01746.1"/>
    </source>
</evidence>
<sequence length="304" mass="32005">MDRESRGVMDEDLRLAGATAPCGRPRVAVVGHVEWTTIAGLDQLPTAGEVIHAEPLWQGPAGGGAVAAVRLAELAGDCAFFTALGDDRAGRRSRTELERRGVRVLAASRADPTREAVSLVDRSGERTTITLGRRLQPAAADPLDWDQLTSYEAVFFTAGDAALLRRARRAGVLVVTAREFGTVLDSGVRVDALVGSGCDPAESCDLALLRTLPDLVVSTEGRRGGVFTRCGQAPRRYRPARAPGPLVDTYGVGDNFAAVLTYALAAGATTADALALAARHGAACTARRGPFTVEPAPRRRAARV</sequence>
<evidence type="ECO:0000259" key="3">
    <source>
        <dbReference type="Pfam" id="PF00294"/>
    </source>
</evidence>